<dbReference type="EMBL" id="QAYG01000011">
    <property type="protein sequence ID" value="PTW56608.1"/>
    <property type="molecule type" value="Genomic_DNA"/>
</dbReference>
<keyword evidence="4" id="KW-1185">Reference proteome</keyword>
<dbReference type="Proteomes" id="UP000244081">
    <property type="component" value="Unassembled WGS sequence"/>
</dbReference>
<keyword evidence="2" id="KW-0560">Oxidoreductase</keyword>
<evidence type="ECO:0000256" key="1">
    <source>
        <dbReference type="ARBA" id="ARBA00009570"/>
    </source>
</evidence>
<evidence type="ECO:0000256" key="2">
    <source>
        <dbReference type="ARBA" id="ARBA00023002"/>
    </source>
</evidence>
<dbReference type="GO" id="GO:0019380">
    <property type="term" value="P:3-phenylpropionate catabolic process"/>
    <property type="evidence" value="ECO:0007669"/>
    <property type="project" value="TreeGrafter"/>
</dbReference>
<name>A0A2T5UYM6_9HYPH</name>
<protein>
    <submittedName>
        <fullName evidence="3">3-phenylpropionate/cinnamic acid dioxygenase small subunit</fullName>
    </submittedName>
</protein>
<organism evidence="3 4">
    <name type="scientific">Breoghania corrubedonensis</name>
    <dbReference type="NCBI Taxonomy" id="665038"/>
    <lineage>
        <taxon>Bacteria</taxon>
        <taxon>Pseudomonadati</taxon>
        <taxon>Pseudomonadota</taxon>
        <taxon>Alphaproteobacteria</taxon>
        <taxon>Hyphomicrobiales</taxon>
        <taxon>Stappiaceae</taxon>
        <taxon>Breoghania</taxon>
    </lineage>
</organism>
<dbReference type="Gene3D" id="3.10.450.50">
    <property type="match status" value="1"/>
</dbReference>
<accession>A0A2T5UYM6</accession>
<dbReference type="AlphaFoldDB" id="A0A2T5UYM6"/>
<comment type="similarity">
    <text evidence="1">Belongs to the bacterial ring-hydroxylating dioxygenase beta subunit family.</text>
</comment>
<proteinExistence type="inferred from homology"/>
<dbReference type="GO" id="GO:0051213">
    <property type="term" value="F:dioxygenase activity"/>
    <property type="evidence" value="ECO:0007669"/>
    <property type="project" value="UniProtKB-KW"/>
</dbReference>
<reference evidence="3 4" key="1">
    <citation type="submission" date="2018-04" db="EMBL/GenBank/DDBJ databases">
        <title>Genomic Encyclopedia of Archaeal and Bacterial Type Strains, Phase II (KMG-II): from individual species to whole genera.</title>
        <authorList>
            <person name="Goeker M."/>
        </authorList>
    </citation>
    <scope>NUCLEOTIDE SEQUENCE [LARGE SCALE GENOMIC DNA]</scope>
    <source>
        <strain evidence="3 4">DSM 23382</strain>
    </source>
</reference>
<dbReference type="InterPro" id="IPR032710">
    <property type="entry name" value="NTF2-like_dom_sf"/>
</dbReference>
<keyword evidence="3" id="KW-0223">Dioxygenase</keyword>
<dbReference type="OrthoDB" id="7446267at2"/>
<dbReference type="InterPro" id="IPR000391">
    <property type="entry name" value="Rng_hydr_dOase-bsu"/>
</dbReference>
<evidence type="ECO:0000313" key="4">
    <source>
        <dbReference type="Proteomes" id="UP000244081"/>
    </source>
</evidence>
<dbReference type="CDD" id="cd00667">
    <property type="entry name" value="ring_hydroxylating_dioxygenases_beta"/>
    <property type="match status" value="1"/>
</dbReference>
<dbReference type="PANTHER" id="PTHR41534">
    <property type="entry name" value="BLR3401 PROTEIN"/>
    <property type="match status" value="1"/>
</dbReference>
<comment type="caution">
    <text evidence="3">The sequence shown here is derived from an EMBL/GenBank/DDBJ whole genome shotgun (WGS) entry which is preliminary data.</text>
</comment>
<dbReference type="RefSeq" id="WP_107991646.1">
    <property type="nucleotide sequence ID" value="NZ_QAYG01000011.1"/>
</dbReference>
<evidence type="ECO:0000313" key="3">
    <source>
        <dbReference type="EMBL" id="PTW56608.1"/>
    </source>
</evidence>
<dbReference type="SUPFAM" id="SSF54427">
    <property type="entry name" value="NTF2-like"/>
    <property type="match status" value="1"/>
</dbReference>
<dbReference type="PANTHER" id="PTHR41534:SF1">
    <property type="entry name" value="BLR3401 PROTEIN"/>
    <property type="match status" value="1"/>
</dbReference>
<sequence length="167" mass="19613">MIVDSTETTRVTEKDLIDFVTREARLLDELRYDDWLALFAEDGYYWMPLEWQQSDPRLQPSLMYEDRLLLTVRVERLAGARTFSQKPKSRCQHLLQLPQVDEMDAAANVFKTYTPFHYAETRGDEITFYAGWARHTLRLEGGKLKIVLKRVDLVNFDAAFGNIQLFM</sequence>
<dbReference type="Pfam" id="PF00866">
    <property type="entry name" value="Ring_hydroxyl_B"/>
    <property type="match status" value="1"/>
</dbReference>
<gene>
    <name evidence="3" type="ORF">C8N35_11171</name>
</gene>